<dbReference type="Gene3D" id="1.10.10.10">
    <property type="entry name" value="Winged helix-like DNA-binding domain superfamily/Winged helix DNA-binding domain"/>
    <property type="match status" value="1"/>
</dbReference>
<evidence type="ECO:0000313" key="4">
    <source>
        <dbReference type="EMBL" id="GAA1545812.1"/>
    </source>
</evidence>
<dbReference type="InterPro" id="IPR016032">
    <property type="entry name" value="Sig_transdc_resp-reg_C-effctor"/>
</dbReference>
<sequence>MVRDRLTVRLRDLLGDHRVVEVLGTAGAGKTTAVVLALRGLDRPVAWLTLDGTEQAAGRLLVYLEAAVGAHVPGAADVASDALSSNLQIGEAAGLLAESLQGSGMVVVCDNVERVAADEGCLAVLSSFAKYLPPEVNLVLVSREDLHLDLGSSGEHRLVGRLTEEDLAFDREEARSALVSVGREDADPDRVLAATGGWVTGVLFEGWARPEAGPTDPDSVRAYVSANIFGSLTPAEQTFLVHTSLLGEVTIDGARSLGQANAAQLVARLRQRHLPVTWSADRQRLTPHPVFRDFLRATLDSEDATTRDQVRRRYAEVLIARGEREEAVDELLRLGDLDAAGRLAADALPHLVARMDFSLAARWLDTLGATSQPPNPVIGSVVLRVAFALEQCGRGVDLIDRYGDAWLPAPGEPGFEEAHVLAAWCLWHSGRLSEARVIAGRVPEGRNREIVQTLIGLAADERPPELPQLSTMPSGPLDGLLMRLAYMRGRFDGLDEPGSFDPWRTILGGPWVVAALRATGRLDEAMTKYAERSGADQPVWLHAIDAVDLMLDVGRADEAWALLRHGRELIATTGSVVFHNMSLLAEAKLLLRLERNAPAADRVLADAASGGALDYAFTRDAWRLWSGLSLLHQDRDTEAHDLLAACLGSMRRGDRQLDLPAAAVYLAEAQWRLGLEDESDETAEFAMECATQLGSQHLLLTALADMPAVATRSADNVATRTSPWHRALAVLSGQSHVSVHVEAPRLVLEEFGDPVLTVDGAVVQPRLTKSVELLSYLLGAPARRASRVELLGALFGGRNDGAGRSYLRQALYRLREVLPEELSPAQDGDVFSLAGPDLALGTAQLTVDLIAQAGRQDGTTRLATLERAIAATRSGPFLKSMSGEWLNQRREDLREALLAARVDAATIAYQLSRYREAKGWIDEVLQEDPYREQAWQLAIRLAQGTGSDDAVLALYQRYAARMRELGVPPSDDVRRLVTQFRR</sequence>
<dbReference type="PANTHER" id="PTHR35807:SF1">
    <property type="entry name" value="TRANSCRIPTIONAL REGULATOR REDD"/>
    <property type="match status" value="1"/>
</dbReference>
<gene>
    <name evidence="4" type="ORF">GCM10009788_55220</name>
</gene>
<dbReference type="EMBL" id="BAAAOR010000041">
    <property type="protein sequence ID" value="GAA1545812.1"/>
    <property type="molecule type" value="Genomic_DNA"/>
</dbReference>
<dbReference type="SUPFAM" id="SSF48452">
    <property type="entry name" value="TPR-like"/>
    <property type="match status" value="1"/>
</dbReference>
<comment type="caution">
    <text evidence="4">The sequence shown here is derived from an EMBL/GenBank/DDBJ whole genome shotgun (WGS) entry which is preliminary data.</text>
</comment>
<dbReference type="InterPro" id="IPR036388">
    <property type="entry name" value="WH-like_DNA-bd_sf"/>
</dbReference>
<keyword evidence="1" id="KW-0805">Transcription regulation</keyword>
<dbReference type="InterPro" id="IPR059106">
    <property type="entry name" value="WHD_MalT"/>
</dbReference>
<organism evidence="4 5">
    <name type="scientific">Nocardioides humi</name>
    <dbReference type="NCBI Taxonomy" id="449461"/>
    <lineage>
        <taxon>Bacteria</taxon>
        <taxon>Bacillati</taxon>
        <taxon>Actinomycetota</taxon>
        <taxon>Actinomycetes</taxon>
        <taxon>Propionibacteriales</taxon>
        <taxon>Nocardioidaceae</taxon>
        <taxon>Nocardioides</taxon>
    </lineage>
</organism>
<keyword evidence="5" id="KW-1185">Reference proteome</keyword>
<feature type="domain" description="Bacterial transcriptional activator" evidence="3">
    <location>
        <begin position="847"/>
        <end position="981"/>
    </location>
</feature>
<evidence type="ECO:0000256" key="1">
    <source>
        <dbReference type="ARBA" id="ARBA00023015"/>
    </source>
</evidence>
<dbReference type="InterPro" id="IPR011990">
    <property type="entry name" value="TPR-like_helical_dom_sf"/>
</dbReference>
<dbReference type="Pfam" id="PF03704">
    <property type="entry name" value="BTAD"/>
    <property type="match status" value="1"/>
</dbReference>
<dbReference type="Pfam" id="PF25873">
    <property type="entry name" value="WHD_MalT"/>
    <property type="match status" value="1"/>
</dbReference>
<dbReference type="Gene3D" id="1.25.40.10">
    <property type="entry name" value="Tetratricopeptide repeat domain"/>
    <property type="match status" value="1"/>
</dbReference>
<dbReference type="SMART" id="SM01043">
    <property type="entry name" value="BTAD"/>
    <property type="match status" value="1"/>
</dbReference>
<keyword evidence="2" id="KW-0804">Transcription</keyword>
<dbReference type="InterPro" id="IPR027417">
    <property type="entry name" value="P-loop_NTPase"/>
</dbReference>
<protein>
    <recommendedName>
        <fullName evidence="3">Bacterial transcriptional activator domain-containing protein</fullName>
    </recommendedName>
</protein>
<dbReference type="InterPro" id="IPR051677">
    <property type="entry name" value="AfsR-DnrI-RedD_regulator"/>
</dbReference>
<dbReference type="InterPro" id="IPR005158">
    <property type="entry name" value="BTAD"/>
</dbReference>
<evidence type="ECO:0000256" key="2">
    <source>
        <dbReference type="ARBA" id="ARBA00023163"/>
    </source>
</evidence>
<name>A0ABN2BTH0_9ACTN</name>
<dbReference type="Proteomes" id="UP001500842">
    <property type="component" value="Unassembled WGS sequence"/>
</dbReference>
<dbReference type="PANTHER" id="PTHR35807">
    <property type="entry name" value="TRANSCRIPTIONAL REGULATOR REDD-RELATED"/>
    <property type="match status" value="1"/>
</dbReference>
<proteinExistence type="predicted"/>
<dbReference type="SUPFAM" id="SSF46894">
    <property type="entry name" value="C-terminal effector domain of the bipartite response regulators"/>
    <property type="match status" value="1"/>
</dbReference>
<dbReference type="RefSeq" id="WP_219996068.1">
    <property type="nucleotide sequence ID" value="NZ_CP041146.1"/>
</dbReference>
<evidence type="ECO:0000313" key="5">
    <source>
        <dbReference type="Proteomes" id="UP001500842"/>
    </source>
</evidence>
<accession>A0ABN2BTH0</accession>
<reference evidence="4 5" key="1">
    <citation type="journal article" date="2019" name="Int. J. Syst. Evol. Microbiol.">
        <title>The Global Catalogue of Microorganisms (GCM) 10K type strain sequencing project: providing services to taxonomists for standard genome sequencing and annotation.</title>
        <authorList>
            <consortium name="The Broad Institute Genomics Platform"/>
            <consortium name="The Broad Institute Genome Sequencing Center for Infectious Disease"/>
            <person name="Wu L."/>
            <person name="Ma J."/>
        </authorList>
    </citation>
    <scope>NUCLEOTIDE SEQUENCE [LARGE SCALE GENOMIC DNA]</scope>
    <source>
        <strain evidence="4 5">JCM 14942</strain>
    </source>
</reference>
<dbReference type="SUPFAM" id="SSF52540">
    <property type="entry name" value="P-loop containing nucleoside triphosphate hydrolases"/>
    <property type="match status" value="1"/>
</dbReference>
<evidence type="ECO:0000259" key="3">
    <source>
        <dbReference type="SMART" id="SM01043"/>
    </source>
</evidence>